<dbReference type="AlphaFoldDB" id="A0A9W6Q0J6"/>
<name>A0A9W6Q0J6_9ACTN</name>
<keyword evidence="2" id="KW-0808">Transferase</keyword>
<keyword evidence="3" id="KW-1185">Reference proteome</keyword>
<dbReference type="EMBL" id="BSRZ01000023">
    <property type="protein sequence ID" value="GLW67387.1"/>
    <property type="molecule type" value="Genomic_DNA"/>
</dbReference>
<organism evidence="2 3">
    <name type="scientific">Actinomadura rubrobrunea</name>
    <dbReference type="NCBI Taxonomy" id="115335"/>
    <lineage>
        <taxon>Bacteria</taxon>
        <taxon>Bacillati</taxon>
        <taxon>Actinomycetota</taxon>
        <taxon>Actinomycetes</taxon>
        <taxon>Streptosporangiales</taxon>
        <taxon>Thermomonosporaceae</taxon>
        <taxon>Actinomadura</taxon>
    </lineage>
</organism>
<gene>
    <name evidence="2" type="ORF">Arub01_56300</name>
</gene>
<dbReference type="GO" id="GO:0016740">
    <property type="term" value="F:transferase activity"/>
    <property type="evidence" value="ECO:0007669"/>
    <property type="project" value="UniProtKB-KW"/>
</dbReference>
<dbReference type="Proteomes" id="UP001165124">
    <property type="component" value="Unassembled WGS sequence"/>
</dbReference>
<dbReference type="InterPro" id="IPR007345">
    <property type="entry name" value="Polysacch_pyruvyl_Trfase"/>
</dbReference>
<reference evidence="2" key="1">
    <citation type="submission" date="2023-02" db="EMBL/GenBank/DDBJ databases">
        <title>Actinomadura rubrobrunea NBRC 14622.</title>
        <authorList>
            <person name="Ichikawa N."/>
            <person name="Sato H."/>
            <person name="Tonouchi N."/>
        </authorList>
    </citation>
    <scope>NUCLEOTIDE SEQUENCE</scope>
    <source>
        <strain evidence="2">NBRC 14622</strain>
    </source>
</reference>
<evidence type="ECO:0000313" key="2">
    <source>
        <dbReference type="EMBL" id="GLW67387.1"/>
    </source>
</evidence>
<sequence>MRVLLVGWPSFVHGEATAGDVLALEAVRRRLTDAGLPCDTAWSPVFRPGALTLEQARPDGYTHVVFACGPLHGEQVEGLHRRYARCRRVAVGVSVIDYADPAVAGFHAVIPRDAPGAPARCDLAASVGTPQVPVVGVVLAGRQREYGPRGRHRRVREELTGWLAGRECARVPVETRLDARDWRLAATAAELESVLRRLDLVVTTRMHGLVLALKNQVPALAVDPVAGGAKVTAQARAWSWPAVVTVPEHAPGPDLLDPAELEHWWRWCLSEAGTARNRARPEPVPLTADLIDALDMTRHR</sequence>
<evidence type="ECO:0000313" key="3">
    <source>
        <dbReference type="Proteomes" id="UP001165124"/>
    </source>
</evidence>
<accession>A0A9W6Q0J6</accession>
<dbReference type="RefSeq" id="WP_067915193.1">
    <property type="nucleotide sequence ID" value="NZ_BSRZ01000023.1"/>
</dbReference>
<dbReference type="Pfam" id="PF04230">
    <property type="entry name" value="PS_pyruv_trans"/>
    <property type="match status" value="1"/>
</dbReference>
<proteinExistence type="predicted"/>
<protein>
    <submittedName>
        <fullName evidence="2">Polysaccharide pyruvyl transferase</fullName>
    </submittedName>
</protein>
<comment type="caution">
    <text evidence="2">The sequence shown here is derived from an EMBL/GenBank/DDBJ whole genome shotgun (WGS) entry which is preliminary data.</text>
</comment>
<evidence type="ECO:0000259" key="1">
    <source>
        <dbReference type="Pfam" id="PF04230"/>
    </source>
</evidence>
<feature type="domain" description="Polysaccharide pyruvyl transferase" evidence="1">
    <location>
        <begin position="186"/>
        <end position="223"/>
    </location>
</feature>